<dbReference type="GO" id="GO:0004862">
    <property type="term" value="F:cAMP-dependent protein kinase inhibitor activity"/>
    <property type="evidence" value="ECO:0007669"/>
    <property type="project" value="TreeGrafter"/>
</dbReference>
<dbReference type="PANTHER" id="PTHR11635:SF166">
    <property type="entry name" value="CYCLIC NUCLEOTIDE-BINDING DOMAIN-CONTAINING PROTEIN"/>
    <property type="match status" value="1"/>
</dbReference>
<evidence type="ECO:0000256" key="1">
    <source>
        <dbReference type="SAM" id="Coils"/>
    </source>
</evidence>
<dbReference type="CDD" id="cd00038">
    <property type="entry name" value="CAP_ED"/>
    <property type="match status" value="2"/>
</dbReference>
<dbReference type="Pfam" id="PF00027">
    <property type="entry name" value="cNMP_binding"/>
    <property type="match status" value="1"/>
</dbReference>
<dbReference type="InterPro" id="IPR000595">
    <property type="entry name" value="cNMP-bd_dom"/>
</dbReference>
<dbReference type="InParanoid" id="A0A0V0R4Q6"/>
<comment type="caution">
    <text evidence="3">The sequence shown here is derived from an EMBL/GenBank/DDBJ whole genome shotgun (WGS) entry which is preliminary data.</text>
</comment>
<proteinExistence type="predicted"/>
<keyword evidence="1" id="KW-0175">Coiled coil</keyword>
<dbReference type="Proteomes" id="UP000054937">
    <property type="component" value="Unassembled WGS sequence"/>
</dbReference>
<dbReference type="PROSITE" id="PS50042">
    <property type="entry name" value="CNMP_BINDING_3"/>
    <property type="match status" value="3"/>
</dbReference>
<dbReference type="GO" id="GO:0034236">
    <property type="term" value="F:protein kinase A catalytic subunit binding"/>
    <property type="evidence" value="ECO:0007669"/>
    <property type="project" value="TreeGrafter"/>
</dbReference>
<name>A0A0V0R4Q6_PSEPJ</name>
<sequence length="997" mass="118310">MEESSIYNQNFSEKLQFGRGYIDSDKIDRISQMINNKTKYEQQINKLSDQDQQLFYLLEEKGVDLKYKEHSDLAIYILKRIVKKEVEIKYLQKIIEGIELFKQKPQLLEKQKITKKILNSIQLEFYEKDQTLFEIGDFGNTYYIVLKGNVNVLIPDPNTERTNKNYAYEKKSSITLNSASDKNQKQEQILKYDQNQKNKEDLQQEDFKDIEGNKKSIQYFLNGEFKGQDDLSVKIKQKYPNYACVKTYQPGESFGEIALLTNSHRTATCVAQSSCYLMTLTKTAFDNIMGAYKEMLIEENVKFLRGFSFLKDLPTQQLLSLCHLFKEHNLRPKSIIYSEKDLANQLYFVRQGQVELSRLQKVLQNESDKLDLKDYDKMKNQQNLNQIQFQKYIKNLYKRQPVVIYGDNSYFGYDEILNKQKKRQTQAVTFSNCLVYSIDKSTLVQIMRYYHTIKEFIIDIKLRSNWHKENQHRISEAKMQLMNYQYNTSKIQNARKENNLNKIEQNNNQMSQSSPVNSRYQKILEEQNQISYQTKFQIKLEQIKENNQNQNNKNIQENENLRFSQLGLNSDKNRNKSQSQYQYGIKKQQQFLDNYQQDLPSIQLLQKYAQKENLQNLYQQQFYPESYQNSCLDQTSNQESKIDIVKKEFGPSSSENINFNKQIDQIYSEEEQNNLLQESSQNKQLKLIHVNRKKAKSIQLQSKSKQNDEIKKKQENQIQLQAKSPLIKHDSNSYVQNEFLKIDNSNDNQMFQKQKGQLLRTQQIFQKKNISSQNFNQEKKYLAPLEINGLFQKQVNLDQKQKSIKRKQLKKINLNNLNKKKAIQYSHSVKNINNKENKQMVQIFQKTNNNDHQQINKLFNVDNLNKLQMCAQINDESTQNYSITERQHNLQNSVQNQQNQSINFSKSVKNLYIQKLNKCKVSNFQENDLQNIGQKKQIQPLNENKDFKNKDQNQIKNEENQTKKFKKFTILTKRSSQQIQNQVNSQKVELKFIVFLF</sequence>
<dbReference type="SUPFAM" id="SSF51206">
    <property type="entry name" value="cAMP-binding domain-like"/>
    <property type="match status" value="2"/>
</dbReference>
<dbReference type="Gene3D" id="2.60.120.10">
    <property type="entry name" value="Jelly Rolls"/>
    <property type="match status" value="2"/>
</dbReference>
<dbReference type="InterPro" id="IPR018490">
    <property type="entry name" value="cNMP-bd_dom_sf"/>
</dbReference>
<dbReference type="AlphaFoldDB" id="A0A0V0R4Q6"/>
<reference evidence="3 4" key="1">
    <citation type="journal article" date="2015" name="Sci. Rep.">
        <title>Genome of the facultative scuticociliatosis pathogen Pseudocohnilembus persalinus provides insight into its virulence through horizontal gene transfer.</title>
        <authorList>
            <person name="Xiong J."/>
            <person name="Wang G."/>
            <person name="Cheng J."/>
            <person name="Tian M."/>
            <person name="Pan X."/>
            <person name="Warren A."/>
            <person name="Jiang C."/>
            <person name="Yuan D."/>
            <person name="Miao W."/>
        </authorList>
    </citation>
    <scope>NUCLEOTIDE SEQUENCE [LARGE SCALE GENOMIC DNA]</scope>
    <source>
        <strain evidence="3">36N120E</strain>
    </source>
</reference>
<feature type="domain" description="Cyclic nucleotide-binding" evidence="2">
    <location>
        <begin position="116"/>
        <end position="161"/>
    </location>
</feature>
<evidence type="ECO:0000313" key="3">
    <source>
        <dbReference type="EMBL" id="KRX09454.1"/>
    </source>
</evidence>
<dbReference type="GO" id="GO:0005829">
    <property type="term" value="C:cytosol"/>
    <property type="evidence" value="ECO:0007669"/>
    <property type="project" value="TreeGrafter"/>
</dbReference>
<evidence type="ECO:0000259" key="2">
    <source>
        <dbReference type="PROSITE" id="PS50042"/>
    </source>
</evidence>
<feature type="coiled-coil region" evidence="1">
    <location>
        <begin position="486"/>
        <end position="560"/>
    </location>
</feature>
<evidence type="ECO:0000313" key="4">
    <source>
        <dbReference type="Proteomes" id="UP000054937"/>
    </source>
</evidence>
<organism evidence="3 4">
    <name type="scientific">Pseudocohnilembus persalinus</name>
    <name type="common">Ciliate</name>
    <dbReference type="NCBI Taxonomy" id="266149"/>
    <lineage>
        <taxon>Eukaryota</taxon>
        <taxon>Sar</taxon>
        <taxon>Alveolata</taxon>
        <taxon>Ciliophora</taxon>
        <taxon>Intramacronucleata</taxon>
        <taxon>Oligohymenophorea</taxon>
        <taxon>Scuticociliatia</taxon>
        <taxon>Philasterida</taxon>
        <taxon>Pseudocohnilembidae</taxon>
        <taxon>Pseudocohnilembus</taxon>
    </lineage>
</organism>
<dbReference type="InterPro" id="IPR050503">
    <property type="entry name" value="cAMP-dep_PK_reg_su-like"/>
</dbReference>
<dbReference type="PANTHER" id="PTHR11635">
    <property type="entry name" value="CAMP-DEPENDENT PROTEIN KINASE REGULATORY CHAIN"/>
    <property type="match status" value="1"/>
</dbReference>
<protein>
    <submittedName>
        <fullName evidence="3">Cyclic nucleotide-binding protein</fullName>
    </submittedName>
</protein>
<feature type="domain" description="Cyclic nucleotide-binding" evidence="2">
    <location>
        <begin position="226"/>
        <end position="306"/>
    </location>
</feature>
<feature type="domain" description="Cyclic nucleotide-binding" evidence="2">
    <location>
        <begin position="309"/>
        <end position="464"/>
    </location>
</feature>
<dbReference type="EMBL" id="LDAU01000049">
    <property type="protein sequence ID" value="KRX09454.1"/>
    <property type="molecule type" value="Genomic_DNA"/>
</dbReference>
<dbReference type="OMA" id="ICKEDTH"/>
<gene>
    <name evidence="3" type="ORF">PPERSA_00733</name>
</gene>
<accession>A0A0V0R4Q6</accession>
<dbReference type="OrthoDB" id="289424at2759"/>
<dbReference type="InterPro" id="IPR014710">
    <property type="entry name" value="RmlC-like_jellyroll"/>
</dbReference>
<dbReference type="GO" id="GO:0030552">
    <property type="term" value="F:cAMP binding"/>
    <property type="evidence" value="ECO:0007669"/>
    <property type="project" value="TreeGrafter"/>
</dbReference>
<dbReference type="GO" id="GO:0005952">
    <property type="term" value="C:cAMP-dependent protein kinase complex"/>
    <property type="evidence" value="ECO:0007669"/>
    <property type="project" value="InterPro"/>
</dbReference>
<keyword evidence="4" id="KW-1185">Reference proteome</keyword>